<sequence>MPFLPLIIYLLVLAIVFIAGLVVVGSWKTKGSLDRALNMTLFLVRVPREAPREGSATKSEKELISVGEQLLSSFANLHSKGWNKFLYGEPYLALEIAVHHIGEETHFYIAVPKSSEDIIEKQIYGYYPAAEITRVTDYNIFNPEGANAGGFLRYSANPILPIKTYQKLETDPLGAVLTAMSKLQSEGEGAALQLLIRPSHAGNLKSLGVKTSREMQVGYPFKQAFQRALHPQKPKPPQPNQAPEPPKTVTPADTEIIKAVADKTGKQNFDVNIRLIASALSPARAGQILQDFQGAFVQFSSPDLNGLKLNGLSGSALSKLLYNFSFRLFDGKQAITMSTEEIASFYHFPLFFTAAPRVRFLKAKPAEPPSNLPRQGIVLGKNIFRGQEVQIKMSDEDRRRHLYIIGQTGTGKSTLMKALLRQDIENGQGVCLIDPHGEFAEFALSVIPKERADDVIYFDPGDIARPMGLNMLEIDPAHPEQKTMVIDEMFGIFDKLYNLKEVGGPMFEKYFKNAVLLLLDDYANEIPVLADVGRVLVNDAYRAEKLSREANPLIKEFWQLEAEKAGGEQSLANIAPYITSKLNAFIFNEFLRPIINQKKSAFNFREAMDSRKILIVNLSKGKIGEINANLLGMIIVGKLMMAALSRIDVLDEKARSDFYLFMDEFQNFTTDSIAVILSEARKYRLDMIIAHQFIKQLKENIRDAVFGNVGSIVAFRISPDDAEFMKNKFEPVFSPQDLMNIDNLNAYVNLLVNGQTTRPFNIKVETERVFGAGSAETAQAVKELSYAKYSRPREEVEKELTAKYGV</sequence>
<feature type="domain" description="AAA+ ATPase" evidence="3">
    <location>
        <begin position="398"/>
        <end position="542"/>
    </location>
</feature>
<protein>
    <recommendedName>
        <fullName evidence="3">AAA+ ATPase domain-containing protein</fullName>
    </recommendedName>
</protein>
<comment type="caution">
    <text evidence="4">The sequence shown here is derived from an EMBL/GenBank/DDBJ whole genome shotgun (WGS) entry which is preliminary data.</text>
</comment>
<dbReference type="SMART" id="SM00382">
    <property type="entry name" value="AAA"/>
    <property type="match status" value="1"/>
</dbReference>
<evidence type="ECO:0000256" key="1">
    <source>
        <dbReference type="SAM" id="MobiDB-lite"/>
    </source>
</evidence>
<dbReference type="InterPro" id="IPR002789">
    <property type="entry name" value="HerA_central"/>
</dbReference>
<dbReference type="PATRIC" id="fig|1618655.3.peg.540"/>
<evidence type="ECO:0000313" key="4">
    <source>
        <dbReference type="EMBL" id="KKU76211.1"/>
    </source>
</evidence>
<dbReference type="PANTHER" id="PTHR30121:SF11">
    <property type="entry name" value="AAA+ ATPASE DOMAIN-CONTAINING PROTEIN"/>
    <property type="match status" value="1"/>
</dbReference>
<dbReference type="Pfam" id="PF26449">
    <property type="entry name" value="DUF8128"/>
    <property type="match status" value="1"/>
</dbReference>
<dbReference type="Gene3D" id="3.40.50.300">
    <property type="entry name" value="P-loop containing nucleotide triphosphate hydrolases"/>
    <property type="match status" value="2"/>
</dbReference>
<dbReference type="Pfam" id="PF01935">
    <property type="entry name" value="DUF87"/>
    <property type="match status" value="1"/>
</dbReference>
<dbReference type="SUPFAM" id="SSF52540">
    <property type="entry name" value="P-loop containing nucleoside triphosphate hydrolases"/>
    <property type="match status" value="1"/>
</dbReference>
<evidence type="ECO:0000313" key="5">
    <source>
        <dbReference type="Proteomes" id="UP000034682"/>
    </source>
</evidence>
<dbReference type="InterPro" id="IPR027417">
    <property type="entry name" value="P-loop_NTPase"/>
</dbReference>
<dbReference type="Proteomes" id="UP000034682">
    <property type="component" value="Unassembled WGS sequence"/>
</dbReference>
<evidence type="ECO:0000259" key="3">
    <source>
        <dbReference type="SMART" id="SM00382"/>
    </source>
</evidence>
<feature type="region of interest" description="Disordered" evidence="1">
    <location>
        <begin position="228"/>
        <end position="249"/>
    </location>
</feature>
<dbReference type="AlphaFoldDB" id="A0A0G1T321"/>
<organism evidence="4 5">
    <name type="scientific">Candidatus Giovannonibacteria bacterium GW2011_GWB1_47_6b</name>
    <dbReference type="NCBI Taxonomy" id="1618655"/>
    <lineage>
        <taxon>Bacteria</taxon>
        <taxon>Candidatus Giovannoniibacteriota</taxon>
    </lineage>
</organism>
<dbReference type="PROSITE" id="PS00675">
    <property type="entry name" value="SIGMA54_INTERACT_1"/>
    <property type="match status" value="1"/>
</dbReference>
<accession>A0A0G1T321</accession>
<dbReference type="PANTHER" id="PTHR30121">
    <property type="entry name" value="UNCHARACTERIZED PROTEIN YJGR-RELATED"/>
    <property type="match status" value="1"/>
</dbReference>
<name>A0A0G1T321_9BACT</name>
<feature type="compositionally biased region" description="Pro residues" evidence="1">
    <location>
        <begin position="234"/>
        <end position="248"/>
    </location>
</feature>
<evidence type="ECO:0000256" key="2">
    <source>
        <dbReference type="SAM" id="Phobius"/>
    </source>
</evidence>
<dbReference type="EMBL" id="LCOK01000029">
    <property type="protein sequence ID" value="KKU76211.1"/>
    <property type="molecule type" value="Genomic_DNA"/>
</dbReference>
<dbReference type="InterPro" id="IPR003593">
    <property type="entry name" value="AAA+_ATPase"/>
</dbReference>
<proteinExistence type="predicted"/>
<reference evidence="4 5" key="1">
    <citation type="journal article" date="2015" name="Nature">
        <title>rRNA introns, odd ribosomes, and small enigmatic genomes across a large radiation of phyla.</title>
        <authorList>
            <person name="Brown C.T."/>
            <person name="Hug L.A."/>
            <person name="Thomas B.C."/>
            <person name="Sharon I."/>
            <person name="Castelle C.J."/>
            <person name="Singh A."/>
            <person name="Wilkins M.J."/>
            <person name="Williams K.H."/>
            <person name="Banfield J.F."/>
        </authorList>
    </citation>
    <scope>NUCLEOTIDE SEQUENCE [LARGE SCALE GENOMIC DNA]</scope>
</reference>
<gene>
    <name evidence="4" type="ORF">UY02_C0029G0009</name>
</gene>
<keyword evidence="2" id="KW-0812">Transmembrane</keyword>
<keyword evidence="2" id="KW-0472">Membrane</keyword>
<feature type="transmembrane region" description="Helical" evidence="2">
    <location>
        <begin position="6"/>
        <end position="27"/>
    </location>
</feature>
<keyword evidence="2" id="KW-1133">Transmembrane helix</keyword>
<dbReference type="InterPro" id="IPR058441">
    <property type="entry name" value="DUF8128"/>
</dbReference>
<dbReference type="InterPro" id="IPR051162">
    <property type="entry name" value="T4SS_component"/>
</dbReference>
<dbReference type="InterPro" id="IPR025662">
    <property type="entry name" value="Sigma_54_int_dom_ATP-bd_1"/>
</dbReference>